<dbReference type="EMBL" id="KZ820079">
    <property type="protein sequence ID" value="PWN49234.1"/>
    <property type="molecule type" value="Genomic_DNA"/>
</dbReference>
<reference evidence="1 2" key="1">
    <citation type="journal article" date="2018" name="Mol. Biol. Evol.">
        <title>Broad Genomic Sampling Reveals a Smut Pathogenic Ancestry of the Fungal Clade Ustilaginomycotina.</title>
        <authorList>
            <person name="Kijpornyongpan T."/>
            <person name="Mondo S.J."/>
            <person name="Barry K."/>
            <person name="Sandor L."/>
            <person name="Lee J."/>
            <person name="Lipzen A."/>
            <person name="Pangilinan J."/>
            <person name="LaButti K."/>
            <person name="Hainaut M."/>
            <person name="Henrissat B."/>
            <person name="Grigoriev I.V."/>
            <person name="Spatafora J.W."/>
            <person name="Aime M.C."/>
        </authorList>
    </citation>
    <scope>NUCLEOTIDE SEQUENCE [LARGE SCALE GENOMIC DNA]</scope>
    <source>
        <strain evidence="1 2">SA 807</strain>
    </source>
</reference>
<gene>
    <name evidence="1" type="ORF">IE53DRAFT_156137</name>
</gene>
<sequence>MLPRSFEGGKKTTWDPQREGDMRGGEGSSFSMFDDDLPSWPPLSLYMFCILGPFPRSIPQQRLLNENHPTEWRSYSVTRVSRGFGGSRGGGGIMIHFGGVGVAHEKPSVDLALVGCESKLDGRVWESVGGYAWYWKGDGNGVERKERGRGRERESQACSWLSGTHIHDSWTMVNAGFPSCMQPPPPSFHSAHLSLLQKPIGRGCTHTHGPLRKRWKRRDKGEKERSLTVPRSNIIPPPQKNKNDGWSESLSHLIHFPIDSPSLQQRQRGDRYVEANPPLEPWPQSSQAGWPTKREK</sequence>
<evidence type="ECO:0000313" key="1">
    <source>
        <dbReference type="EMBL" id="PWN49234.1"/>
    </source>
</evidence>
<accession>A0ACD0NTW4</accession>
<proteinExistence type="predicted"/>
<evidence type="ECO:0000313" key="2">
    <source>
        <dbReference type="Proteomes" id="UP000245626"/>
    </source>
</evidence>
<keyword evidence="2" id="KW-1185">Reference proteome</keyword>
<protein>
    <submittedName>
        <fullName evidence="1">Uncharacterized protein</fullName>
    </submittedName>
</protein>
<name>A0ACD0NTW4_9BASI</name>
<organism evidence="1 2">
    <name type="scientific">Violaceomyces palustris</name>
    <dbReference type="NCBI Taxonomy" id="1673888"/>
    <lineage>
        <taxon>Eukaryota</taxon>
        <taxon>Fungi</taxon>
        <taxon>Dikarya</taxon>
        <taxon>Basidiomycota</taxon>
        <taxon>Ustilaginomycotina</taxon>
        <taxon>Ustilaginomycetes</taxon>
        <taxon>Violaceomycetales</taxon>
        <taxon>Violaceomycetaceae</taxon>
        <taxon>Violaceomyces</taxon>
    </lineage>
</organism>
<dbReference type="Proteomes" id="UP000245626">
    <property type="component" value="Unassembled WGS sequence"/>
</dbReference>